<evidence type="ECO:0000313" key="4">
    <source>
        <dbReference type="Proteomes" id="UP000292927"/>
    </source>
</evidence>
<sequence length="105" mass="11429">MRNQRSGDLFMGLMFVLLGVVLVLKVCGVAFDIFFAGWWTLLMIIPAVVSILKNGPKTGNVLCLVIGVLLLCSARGWLPFGGKLVLPLGLVALGMILIFDNVRRK</sequence>
<keyword evidence="1" id="KW-0472">Membrane</keyword>
<keyword evidence="4" id="KW-1185">Reference proteome</keyword>
<organism evidence="3 4">
    <name type="scientific">Cuneatibacter caecimuris</name>
    <dbReference type="NCBI Taxonomy" id="1796618"/>
    <lineage>
        <taxon>Bacteria</taxon>
        <taxon>Bacillati</taxon>
        <taxon>Bacillota</taxon>
        <taxon>Clostridia</taxon>
        <taxon>Lachnospirales</taxon>
        <taxon>Lachnospiraceae</taxon>
        <taxon>Cuneatibacter</taxon>
    </lineage>
</organism>
<feature type="transmembrane region" description="Helical" evidence="1">
    <location>
        <begin position="59"/>
        <end position="78"/>
    </location>
</feature>
<evidence type="ECO:0000313" key="3">
    <source>
        <dbReference type="EMBL" id="RZT02631.1"/>
    </source>
</evidence>
<feature type="transmembrane region" description="Helical" evidence="1">
    <location>
        <begin position="84"/>
        <end position="102"/>
    </location>
</feature>
<reference evidence="3 4" key="1">
    <citation type="submission" date="2019-02" db="EMBL/GenBank/DDBJ databases">
        <title>Genomic Encyclopedia of Type Strains, Phase IV (KMG-IV): sequencing the most valuable type-strain genomes for metagenomic binning, comparative biology and taxonomic classification.</title>
        <authorList>
            <person name="Goeker M."/>
        </authorList>
    </citation>
    <scope>NUCLEOTIDE SEQUENCE [LARGE SCALE GENOMIC DNA]</scope>
    <source>
        <strain evidence="3 4">DSM 29486</strain>
    </source>
</reference>
<evidence type="ECO:0000259" key="2">
    <source>
        <dbReference type="Pfam" id="PF22570"/>
    </source>
</evidence>
<feature type="domain" description="LiaF transmembrane" evidence="2">
    <location>
        <begin position="10"/>
        <end position="104"/>
    </location>
</feature>
<keyword evidence="1" id="KW-0812">Transmembrane</keyword>
<name>A0A4Q7PNT1_9FIRM</name>
<dbReference type="Pfam" id="PF22570">
    <property type="entry name" value="LiaF-TM"/>
    <property type="match status" value="1"/>
</dbReference>
<evidence type="ECO:0000256" key="1">
    <source>
        <dbReference type="SAM" id="Phobius"/>
    </source>
</evidence>
<gene>
    <name evidence="3" type="ORF">EV209_0753</name>
</gene>
<protein>
    <recommendedName>
        <fullName evidence="2">LiaF transmembrane domain-containing protein</fullName>
    </recommendedName>
</protein>
<comment type="caution">
    <text evidence="3">The sequence shown here is derived from an EMBL/GenBank/DDBJ whole genome shotgun (WGS) entry which is preliminary data.</text>
</comment>
<dbReference type="OrthoDB" id="3636235at2"/>
<dbReference type="Proteomes" id="UP000292927">
    <property type="component" value="Unassembled WGS sequence"/>
</dbReference>
<feature type="transmembrane region" description="Helical" evidence="1">
    <location>
        <begin position="33"/>
        <end position="52"/>
    </location>
</feature>
<dbReference type="EMBL" id="SGXF01000001">
    <property type="protein sequence ID" value="RZT02631.1"/>
    <property type="molecule type" value="Genomic_DNA"/>
</dbReference>
<feature type="transmembrane region" description="Helical" evidence="1">
    <location>
        <begin position="9"/>
        <end position="27"/>
    </location>
</feature>
<dbReference type="InterPro" id="IPR054331">
    <property type="entry name" value="LiaF_TM"/>
</dbReference>
<dbReference type="AlphaFoldDB" id="A0A4Q7PNT1"/>
<dbReference type="RefSeq" id="WP_130433172.1">
    <property type="nucleotide sequence ID" value="NZ_SGXF01000001.1"/>
</dbReference>
<accession>A0A4Q7PNT1</accession>
<proteinExistence type="predicted"/>
<keyword evidence="1" id="KW-1133">Transmembrane helix</keyword>